<keyword evidence="2" id="KW-0472">Membrane</keyword>
<evidence type="ECO:0000259" key="3">
    <source>
        <dbReference type="SMART" id="SM00421"/>
    </source>
</evidence>
<dbReference type="InterPro" id="IPR000792">
    <property type="entry name" value="Tscrpt_reg_LuxR_C"/>
</dbReference>
<feature type="transmembrane region" description="Helical" evidence="2">
    <location>
        <begin position="413"/>
        <end position="433"/>
    </location>
</feature>
<reference evidence="4 5" key="1">
    <citation type="submission" date="2020-08" db="EMBL/GenBank/DDBJ databases">
        <title>Description of novel Flavobacterium F-408 isolate.</title>
        <authorList>
            <person name="Saticioglu I.B."/>
            <person name="Duman M."/>
            <person name="Altun S."/>
        </authorList>
    </citation>
    <scope>NUCLEOTIDE SEQUENCE [LARGE SCALE GENOMIC DNA]</scope>
    <source>
        <strain evidence="4 5">F-408</strain>
    </source>
</reference>
<dbReference type="InterPro" id="IPR036388">
    <property type="entry name" value="WH-like_DNA-bd_sf"/>
</dbReference>
<accession>A0ABR7IY13</accession>
<keyword evidence="1" id="KW-0175">Coiled coil</keyword>
<keyword evidence="5" id="KW-1185">Reference proteome</keyword>
<dbReference type="InterPro" id="IPR016032">
    <property type="entry name" value="Sig_transdc_resp-reg_C-effctor"/>
</dbReference>
<dbReference type="InterPro" id="IPR011990">
    <property type="entry name" value="TPR-like_helical_dom_sf"/>
</dbReference>
<name>A0ABR7IY13_9FLAO</name>
<dbReference type="InterPro" id="IPR019734">
    <property type="entry name" value="TPR_rpt"/>
</dbReference>
<dbReference type="Gene3D" id="1.25.40.10">
    <property type="entry name" value="Tetratricopeptide repeat domain"/>
    <property type="match status" value="2"/>
</dbReference>
<dbReference type="SMART" id="SM00028">
    <property type="entry name" value="TPR"/>
    <property type="match status" value="2"/>
</dbReference>
<evidence type="ECO:0000256" key="2">
    <source>
        <dbReference type="SAM" id="Phobius"/>
    </source>
</evidence>
<organism evidence="4 5">
    <name type="scientific">Flavobacterium bernardetii</name>
    <dbReference type="NCBI Taxonomy" id="2813823"/>
    <lineage>
        <taxon>Bacteria</taxon>
        <taxon>Pseudomonadati</taxon>
        <taxon>Bacteroidota</taxon>
        <taxon>Flavobacteriia</taxon>
        <taxon>Flavobacteriales</taxon>
        <taxon>Flavobacteriaceae</taxon>
        <taxon>Flavobacterium</taxon>
    </lineage>
</organism>
<dbReference type="SUPFAM" id="SSF46894">
    <property type="entry name" value="C-terminal effector domain of the bipartite response regulators"/>
    <property type="match status" value="1"/>
</dbReference>
<keyword evidence="2" id="KW-0812">Transmembrane</keyword>
<dbReference type="SUPFAM" id="SSF48452">
    <property type="entry name" value="TPR-like"/>
    <property type="match status" value="1"/>
</dbReference>
<gene>
    <name evidence="4" type="ORF">H8R27_07205</name>
</gene>
<dbReference type="EMBL" id="JACRUN010000003">
    <property type="protein sequence ID" value="MBC5834669.1"/>
    <property type="molecule type" value="Genomic_DNA"/>
</dbReference>
<keyword evidence="2" id="KW-1133">Transmembrane helix</keyword>
<dbReference type="RefSeq" id="WP_166127544.1">
    <property type="nucleotide sequence ID" value="NZ_JAANOQ010000004.1"/>
</dbReference>
<evidence type="ECO:0000256" key="1">
    <source>
        <dbReference type="SAM" id="Coils"/>
    </source>
</evidence>
<dbReference type="Gene3D" id="1.10.10.10">
    <property type="entry name" value="Winged helix-like DNA-binding domain superfamily/Winged helix DNA-binding domain"/>
    <property type="match status" value="1"/>
</dbReference>
<comment type="caution">
    <text evidence="4">The sequence shown here is derived from an EMBL/GenBank/DDBJ whole genome shotgun (WGS) entry which is preliminary data.</text>
</comment>
<evidence type="ECO:0000313" key="5">
    <source>
        <dbReference type="Proteomes" id="UP000605990"/>
    </source>
</evidence>
<feature type="coiled-coil region" evidence="1">
    <location>
        <begin position="435"/>
        <end position="483"/>
    </location>
</feature>
<dbReference type="SMART" id="SM00421">
    <property type="entry name" value="HTH_LUXR"/>
    <property type="match status" value="1"/>
</dbReference>
<protein>
    <recommendedName>
        <fullName evidence="3">HTH luxR-type domain-containing protein</fullName>
    </recommendedName>
</protein>
<sequence>MFFKLKICKFNSKHTFVYFIFFFLLNFSFGFSQYQFLLTEKNIVNKIKFEALIKKLNTSKDKSLFKNECYKIKKFAINKNVKELELEIDFELLKNKMLIEIKNNKNNYKKNTPPIIKQLDLLIKKANDYNLFDLKARVILIKSKIYWLILKNYELAFETYFDLEKELSSSNLIDCNNKAVCYQAIASAHFFFKDYKKAIHYYKKAIPNSRKNIKKSIVNKIIINLSYSYCDIRKIDSATYYLEKILNEDNGDEWNGIANGNLGYVYYLKKDYNSAHKLISESIEMSLKYKDNIGASSSLVDLSNVLIEQGDVLNAKKKLQEAERILKTVEDDTGMKEVLMKDLYFSYSNCYRRLKNNNLALIYLDSNLIARDKLNIQYNNLILTRSEQKNSLHKNRIKEQVLKQQHLEQNFKLYFILICLIFISIILISSYFYQRRNYKKEKHIHELKLDFLSKEKEIALKNLNNFTEKLIEQNKIIELLENQSSEKNTIVNEIKKKAILTLEDWEEFQIKFEKVHSSFLSSLKNSYIDLTPSEIRYLALMKLGLTTKQMSTILGISESSVRVTLHRVCKKTQVFNKKDLEKLVKDFN</sequence>
<dbReference type="Proteomes" id="UP000605990">
    <property type="component" value="Unassembled WGS sequence"/>
</dbReference>
<proteinExistence type="predicted"/>
<feature type="domain" description="HTH luxR-type" evidence="3">
    <location>
        <begin position="527"/>
        <end position="584"/>
    </location>
</feature>
<evidence type="ECO:0000313" key="4">
    <source>
        <dbReference type="EMBL" id="MBC5834669.1"/>
    </source>
</evidence>